<name>K2NP59_TRYCR</name>
<comment type="caution">
    <text evidence="2">The sequence shown here is derived from an EMBL/GenBank/DDBJ whole genome shotgun (WGS) entry which is preliminary data.</text>
</comment>
<evidence type="ECO:0000313" key="2">
    <source>
        <dbReference type="EMBL" id="EKF30627.1"/>
    </source>
</evidence>
<accession>K2NP59</accession>
<dbReference type="EMBL" id="AHKC01011911">
    <property type="protein sequence ID" value="EKF30627.1"/>
    <property type="molecule type" value="Genomic_DNA"/>
</dbReference>
<organism evidence="2 3">
    <name type="scientific">Trypanosoma cruzi marinkellei</name>
    <dbReference type="NCBI Taxonomy" id="85056"/>
    <lineage>
        <taxon>Eukaryota</taxon>
        <taxon>Discoba</taxon>
        <taxon>Euglenozoa</taxon>
        <taxon>Kinetoplastea</taxon>
        <taxon>Metakinetoplastina</taxon>
        <taxon>Trypanosomatida</taxon>
        <taxon>Trypanosomatidae</taxon>
        <taxon>Trypanosoma</taxon>
        <taxon>Schizotrypanum</taxon>
    </lineage>
</organism>
<reference evidence="2 3" key="1">
    <citation type="journal article" date="2012" name="BMC Genomics">
        <title>Comparative genomic analysis of human infective Trypanosoma cruzi lineages with the bat-restricted subspecies T. cruzi marinkellei.</title>
        <authorList>
            <person name="Franzen O."/>
            <person name="Talavera-Lopez C."/>
            <person name="Ochaya S."/>
            <person name="Butler C.E."/>
            <person name="Messenger L.A."/>
            <person name="Lewis M.D."/>
            <person name="Llewellyn M.S."/>
            <person name="Marinkelle C.J."/>
            <person name="Tyler K.M."/>
            <person name="Miles M.A."/>
            <person name="Andersson B."/>
        </authorList>
    </citation>
    <scope>NUCLEOTIDE SEQUENCE [LARGE SCALE GENOMIC DNA]</scope>
    <source>
        <strain evidence="2 3">B7</strain>
    </source>
</reference>
<dbReference type="OrthoDB" id="246906at2759"/>
<dbReference type="AlphaFoldDB" id="K2NP59"/>
<evidence type="ECO:0000256" key="1">
    <source>
        <dbReference type="SAM" id="MobiDB-lite"/>
    </source>
</evidence>
<evidence type="ECO:0000313" key="3">
    <source>
        <dbReference type="Proteomes" id="UP000007350"/>
    </source>
</evidence>
<feature type="region of interest" description="Disordered" evidence="1">
    <location>
        <begin position="549"/>
        <end position="568"/>
    </location>
</feature>
<sequence>MVRKRMMPRQRRRNCFLWLVVALIFYSSVFLLAMSLQREANAKAQRKGQKSPEIFLNGGNARPTMKQILHPKPKSFFPSNRRNWLGSALSQTYENSTWELLPVVSVFLTRLYNPELVHKGAGRMAPPQLLVYHNQTGTRSEAEVRYFNRIVSLDKVALRRATVESPVDEILLLVFNDWDHNVDKFISELHRLSTFLNPLQESVEGDIPNGLIESLKDEPVDPTKLVSPRLDAFGNALYLNEKKEMKRDEELAAEWSRSLLFLWPNPTSSSELSQVVAAIRRADFEGTDFLGDKTFGLVLRSPGLFFCSKGMSHVVRYNGPASLHEMSNFITINTLSHLQLKSADELRSVLWRFDALTLIVCKGEGNKEKVSTSPLRDILFNNELTIRFGLRAVLPTFFLQVEEFEGFDELDWDKLNIVSFQRMEPKNLRFMKSLYVNEFSGDFIEKLELLPTSNNTRLIVLKRDELTSEGTRGANFSDFSAHILSFPGPSKKTDHVMWAKTVGARLIDFVENNAMKRFVPARVNGKNLQELYEQHFHVSLMERAARTRTQPLSKEGDFKTTAPSNSNSKEYKPRLLVLVVLSSTKMNVDMMCERAIFHAAHLSSQQDGIQFATVNVEDSPDLVEELRFSIWRYSNKTRAAFCEVYVFHPDSKVVAMDLNPNETYSPQEGWLNLFLHDKQEKTMMHDAMTTVSHPSPDEFLTALMEMRTHLQKVTDPSTYSEFRTSLYGMKGGFAPWFLWLPPFETVPLLVHVQKQNPMEEMQQKTTTTTTTMKKSDAMTGKSGVTLLLVHDTSCGMTVNHLKAFRLLAKCLESQSESIALDLVEYDLSEGFLKPDRDGQQLRSSITKQYHPHYSRIYLQLKPFMEDFKRLQPPQLIALNKTSVLTTFGSSFYHNSTSTMMMMMQKNSHKSYMQTLVRLAGYADPQLKSKSLLKCMQQTILLESRRRSRYRVK</sequence>
<keyword evidence="3" id="KW-1185">Reference proteome</keyword>
<proteinExistence type="predicted"/>
<protein>
    <submittedName>
        <fullName evidence="2">Uncharacterized protein</fullName>
    </submittedName>
</protein>
<gene>
    <name evidence="2" type="ORF">MOQ_005559</name>
</gene>
<dbReference type="Proteomes" id="UP000007350">
    <property type="component" value="Unassembled WGS sequence"/>
</dbReference>